<evidence type="ECO:0000256" key="3">
    <source>
        <dbReference type="ARBA" id="ARBA00022692"/>
    </source>
</evidence>
<feature type="transmembrane region" description="Helical" evidence="7">
    <location>
        <begin position="101"/>
        <end position="122"/>
    </location>
</feature>
<feature type="transmembrane region" description="Helical" evidence="7">
    <location>
        <begin position="47"/>
        <end position="68"/>
    </location>
</feature>
<evidence type="ECO:0000313" key="8">
    <source>
        <dbReference type="EMBL" id="GGR20572.1"/>
    </source>
</evidence>
<sequence length="355" mass="34695">MSALARLRGGLGSTAGVYLVLLGVIVVAAVVVAAAGRNLFTPGNLTVLMTSIAVLGFVAIGQTLVILVGSLDLSVAYLVSLSSVLAAGTMAGASGGTVPGIVTALVATAVIGALTGCLVAYLQLSGFIASLGVGLLVAGYLASYYRGTTGKASPELAAFGSASIGPLPVPTLLMLACLVLAVVLVGRTRMGMHLLAVGGDAHVARMSGVRAGTPVVVAHALSGLCAGIAGVVIVARLGVGSPTVGEQGGYDLLSIAAVVLGGASLAGGRGSLWGTLGGILIFAVVDSAMGILQVNPFLKEVVRGVVIVAAVALYARRAAPLVRRRFAAGAGPEPAEASAATAAGPTAPVTEGAER</sequence>
<accession>A0A918CFL1</accession>
<keyword evidence="2" id="KW-1003">Cell membrane</keyword>
<comment type="subcellular location">
    <subcellularLocation>
        <location evidence="1">Cell membrane</location>
        <topology evidence="1">Multi-pass membrane protein</topology>
    </subcellularLocation>
</comment>
<reference evidence="8" key="1">
    <citation type="journal article" date="2014" name="Int. J. Syst. Evol. Microbiol.">
        <title>Complete genome sequence of Corynebacterium casei LMG S-19264T (=DSM 44701T), isolated from a smear-ripened cheese.</title>
        <authorList>
            <consortium name="US DOE Joint Genome Institute (JGI-PGF)"/>
            <person name="Walter F."/>
            <person name="Albersmeier A."/>
            <person name="Kalinowski J."/>
            <person name="Ruckert C."/>
        </authorList>
    </citation>
    <scope>NUCLEOTIDE SEQUENCE</scope>
    <source>
        <strain evidence="8">JCM 3346</strain>
    </source>
</reference>
<protein>
    <recommendedName>
        <fullName evidence="10">ABC transporter permease</fullName>
    </recommendedName>
</protein>
<evidence type="ECO:0000256" key="6">
    <source>
        <dbReference type="SAM" id="MobiDB-lite"/>
    </source>
</evidence>
<dbReference type="PANTHER" id="PTHR32196">
    <property type="entry name" value="ABC TRANSPORTER PERMEASE PROTEIN YPHD-RELATED-RELATED"/>
    <property type="match status" value="1"/>
</dbReference>
<feature type="transmembrane region" description="Helical" evidence="7">
    <location>
        <begin position="127"/>
        <end position="147"/>
    </location>
</feature>
<comment type="caution">
    <text evidence="8">The sequence shown here is derived from an EMBL/GenBank/DDBJ whole genome shotgun (WGS) entry which is preliminary data.</text>
</comment>
<feature type="transmembrane region" description="Helical" evidence="7">
    <location>
        <begin position="215"/>
        <end position="235"/>
    </location>
</feature>
<feature type="transmembrane region" description="Helical" evidence="7">
    <location>
        <begin position="247"/>
        <end position="265"/>
    </location>
</feature>
<feature type="region of interest" description="Disordered" evidence="6">
    <location>
        <begin position="332"/>
        <end position="355"/>
    </location>
</feature>
<dbReference type="RefSeq" id="WP_189084385.1">
    <property type="nucleotide sequence ID" value="NZ_BMRJ01000001.1"/>
</dbReference>
<organism evidence="8 9">
    <name type="scientific">Agromyces mediolanus</name>
    <name type="common">Corynebacterium mediolanum</name>
    <dbReference type="NCBI Taxonomy" id="41986"/>
    <lineage>
        <taxon>Bacteria</taxon>
        <taxon>Bacillati</taxon>
        <taxon>Actinomycetota</taxon>
        <taxon>Actinomycetes</taxon>
        <taxon>Micrococcales</taxon>
        <taxon>Microbacteriaceae</taxon>
        <taxon>Agromyces</taxon>
    </lineage>
</organism>
<dbReference type="PANTHER" id="PTHR32196:SF72">
    <property type="entry name" value="RIBOSE IMPORT PERMEASE PROTEIN RBSC"/>
    <property type="match status" value="1"/>
</dbReference>
<dbReference type="InterPro" id="IPR001851">
    <property type="entry name" value="ABC_transp_permease"/>
</dbReference>
<evidence type="ECO:0008006" key="10">
    <source>
        <dbReference type="Google" id="ProtNLM"/>
    </source>
</evidence>
<feature type="transmembrane region" description="Helical" evidence="7">
    <location>
        <begin position="75"/>
        <end position="95"/>
    </location>
</feature>
<dbReference type="EMBL" id="BMRJ01000001">
    <property type="protein sequence ID" value="GGR20572.1"/>
    <property type="molecule type" value="Genomic_DNA"/>
</dbReference>
<feature type="transmembrane region" description="Helical" evidence="7">
    <location>
        <begin position="12"/>
        <end position="35"/>
    </location>
</feature>
<dbReference type="Proteomes" id="UP000610303">
    <property type="component" value="Unassembled WGS sequence"/>
</dbReference>
<evidence type="ECO:0000256" key="4">
    <source>
        <dbReference type="ARBA" id="ARBA00022989"/>
    </source>
</evidence>
<keyword evidence="9" id="KW-1185">Reference proteome</keyword>
<dbReference type="GO" id="GO:0022857">
    <property type="term" value="F:transmembrane transporter activity"/>
    <property type="evidence" value="ECO:0007669"/>
    <property type="project" value="InterPro"/>
</dbReference>
<reference evidence="8" key="2">
    <citation type="submission" date="2020-09" db="EMBL/GenBank/DDBJ databases">
        <authorList>
            <person name="Sun Q."/>
            <person name="Ohkuma M."/>
        </authorList>
    </citation>
    <scope>NUCLEOTIDE SEQUENCE</scope>
    <source>
        <strain evidence="8">JCM 3346</strain>
    </source>
</reference>
<dbReference type="GO" id="GO:0005886">
    <property type="term" value="C:plasma membrane"/>
    <property type="evidence" value="ECO:0007669"/>
    <property type="project" value="UniProtKB-SubCell"/>
</dbReference>
<keyword evidence="3 7" id="KW-0812">Transmembrane</keyword>
<name>A0A918CFL1_AGRME</name>
<dbReference type="Pfam" id="PF02653">
    <property type="entry name" value="BPD_transp_2"/>
    <property type="match status" value="1"/>
</dbReference>
<evidence type="ECO:0000256" key="5">
    <source>
        <dbReference type="ARBA" id="ARBA00023136"/>
    </source>
</evidence>
<feature type="transmembrane region" description="Helical" evidence="7">
    <location>
        <begin position="272"/>
        <end position="291"/>
    </location>
</feature>
<evidence type="ECO:0000313" key="9">
    <source>
        <dbReference type="Proteomes" id="UP000610303"/>
    </source>
</evidence>
<proteinExistence type="predicted"/>
<dbReference type="AlphaFoldDB" id="A0A918CFL1"/>
<dbReference type="CDD" id="cd06579">
    <property type="entry name" value="TM_PBP1_transp_AraH_like"/>
    <property type="match status" value="1"/>
</dbReference>
<feature type="transmembrane region" description="Helical" evidence="7">
    <location>
        <begin position="297"/>
        <end position="315"/>
    </location>
</feature>
<evidence type="ECO:0000256" key="1">
    <source>
        <dbReference type="ARBA" id="ARBA00004651"/>
    </source>
</evidence>
<feature type="transmembrane region" description="Helical" evidence="7">
    <location>
        <begin position="167"/>
        <end position="185"/>
    </location>
</feature>
<keyword evidence="4 7" id="KW-1133">Transmembrane helix</keyword>
<evidence type="ECO:0000256" key="2">
    <source>
        <dbReference type="ARBA" id="ARBA00022475"/>
    </source>
</evidence>
<keyword evidence="5 7" id="KW-0472">Membrane</keyword>
<evidence type="ECO:0000256" key="7">
    <source>
        <dbReference type="SAM" id="Phobius"/>
    </source>
</evidence>
<gene>
    <name evidence="8" type="ORF">GCM10010196_12380</name>
</gene>